<feature type="transmembrane region" description="Helical" evidence="1">
    <location>
        <begin position="151"/>
        <end position="171"/>
    </location>
</feature>
<keyword evidence="1" id="KW-0472">Membrane</keyword>
<feature type="transmembrane region" description="Helical" evidence="1">
    <location>
        <begin position="60"/>
        <end position="87"/>
    </location>
</feature>
<dbReference type="EMBL" id="QYTV02000002">
    <property type="protein sequence ID" value="RST76124.1"/>
    <property type="molecule type" value="Genomic_DNA"/>
</dbReference>
<feature type="transmembrane region" description="Helical" evidence="1">
    <location>
        <begin position="120"/>
        <end position="139"/>
    </location>
</feature>
<gene>
    <name evidence="2" type="ORF">D4T97_004880</name>
</gene>
<reference evidence="2" key="1">
    <citation type="submission" date="2018-12" db="EMBL/GenBank/DDBJ databases">
        <authorList>
            <person name="Sun L."/>
            <person name="Chen Z."/>
        </authorList>
    </citation>
    <scope>NUCLEOTIDE SEQUENCE [LARGE SCALE GENOMIC DNA]</scope>
    <source>
        <strain evidence="2">3-2-2</strain>
    </source>
</reference>
<keyword evidence="1" id="KW-0812">Transmembrane</keyword>
<feature type="transmembrane region" description="Helical" evidence="1">
    <location>
        <begin position="93"/>
        <end position="113"/>
    </location>
</feature>
<dbReference type="Proteomes" id="UP000287156">
    <property type="component" value="Unassembled WGS sequence"/>
</dbReference>
<dbReference type="AlphaFoldDB" id="A0A429Y3X4"/>
<evidence type="ECO:0000256" key="1">
    <source>
        <dbReference type="SAM" id="Phobius"/>
    </source>
</evidence>
<comment type="caution">
    <text evidence="2">The sequence shown here is derived from an EMBL/GenBank/DDBJ whole genome shotgun (WGS) entry which is preliminary data.</text>
</comment>
<evidence type="ECO:0000313" key="2">
    <source>
        <dbReference type="EMBL" id="RST76124.1"/>
    </source>
</evidence>
<dbReference type="RefSeq" id="WP_126048308.1">
    <property type="nucleotide sequence ID" value="NZ_QYTV02000002.1"/>
</dbReference>
<organism evidence="2 3">
    <name type="scientific">Siminovitchia acidinfaciens</name>
    <dbReference type="NCBI Taxonomy" id="2321395"/>
    <lineage>
        <taxon>Bacteria</taxon>
        <taxon>Bacillati</taxon>
        <taxon>Bacillota</taxon>
        <taxon>Bacilli</taxon>
        <taxon>Bacillales</taxon>
        <taxon>Bacillaceae</taxon>
        <taxon>Siminovitchia</taxon>
    </lineage>
</organism>
<sequence>MYWFSILSHEPYKLHNYLKTFSYSKKLVLTALLSAIAAILQSTGNLLPGVGYLISPFATLPILVCCIISISNVLQCYVLTLLLLILIQPAEFFVFPFTTGLIGLGIGIALPILKRRISIIVFTSLLLSGGICFLLYIVQFPVLGPTAGTSLSLKVIGFIYIFTFVYSWLWVELSRFIFKKWYKLIEKISKQV</sequence>
<keyword evidence="3" id="KW-1185">Reference proteome</keyword>
<keyword evidence="1" id="KW-1133">Transmembrane helix</keyword>
<accession>A0A429Y3X4</accession>
<dbReference type="OrthoDB" id="1906856at2"/>
<protein>
    <submittedName>
        <fullName evidence="2">Uncharacterized protein</fullName>
    </submittedName>
</protein>
<proteinExistence type="predicted"/>
<evidence type="ECO:0000313" key="3">
    <source>
        <dbReference type="Proteomes" id="UP000287156"/>
    </source>
</evidence>
<feature type="transmembrane region" description="Helical" evidence="1">
    <location>
        <begin position="27"/>
        <end position="48"/>
    </location>
</feature>
<name>A0A429Y3X4_9BACI</name>